<dbReference type="EMBL" id="ML121536">
    <property type="protein sequence ID" value="RPB25944.1"/>
    <property type="molecule type" value="Genomic_DNA"/>
</dbReference>
<protein>
    <submittedName>
        <fullName evidence="1">Uncharacterized protein</fullName>
    </submittedName>
</protein>
<organism evidence="1 2">
    <name type="scientific">Terfezia boudieri ATCC MYA-4762</name>
    <dbReference type="NCBI Taxonomy" id="1051890"/>
    <lineage>
        <taxon>Eukaryota</taxon>
        <taxon>Fungi</taxon>
        <taxon>Dikarya</taxon>
        <taxon>Ascomycota</taxon>
        <taxon>Pezizomycotina</taxon>
        <taxon>Pezizomycetes</taxon>
        <taxon>Pezizales</taxon>
        <taxon>Pezizaceae</taxon>
        <taxon>Terfezia</taxon>
    </lineage>
</organism>
<keyword evidence="2" id="KW-1185">Reference proteome</keyword>
<proteinExistence type="predicted"/>
<evidence type="ECO:0000313" key="1">
    <source>
        <dbReference type="EMBL" id="RPB25944.1"/>
    </source>
</evidence>
<dbReference type="InParanoid" id="A0A3N4LSQ1"/>
<dbReference type="AlphaFoldDB" id="A0A3N4LSQ1"/>
<evidence type="ECO:0000313" key="2">
    <source>
        <dbReference type="Proteomes" id="UP000267821"/>
    </source>
</evidence>
<feature type="non-terminal residue" evidence="1">
    <location>
        <position position="1"/>
    </location>
</feature>
<accession>A0A3N4LSQ1</accession>
<gene>
    <name evidence="1" type="ORF">L211DRAFT_782284</name>
</gene>
<dbReference type="Proteomes" id="UP000267821">
    <property type="component" value="Unassembled WGS sequence"/>
</dbReference>
<sequence length="109" mass="12069">FIFVVESKGSSVGKAMRQCLLAMKDMRDNNRDGKVYGFVTTGETWQMLEYDGASFRKCESITVVFDSMGENKQRWMDNCSAVVDCIYFALSNGGIVKDVVVGESGAGRK</sequence>
<reference evidence="1 2" key="1">
    <citation type="journal article" date="2018" name="Nat. Ecol. Evol.">
        <title>Pezizomycetes genomes reveal the molecular basis of ectomycorrhizal truffle lifestyle.</title>
        <authorList>
            <person name="Murat C."/>
            <person name="Payen T."/>
            <person name="Noel B."/>
            <person name="Kuo A."/>
            <person name="Morin E."/>
            <person name="Chen J."/>
            <person name="Kohler A."/>
            <person name="Krizsan K."/>
            <person name="Balestrini R."/>
            <person name="Da Silva C."/>
            <person name="Montanini B."/>
            <person name="Hainaut M."/>
            <person name="Levati E."/>
            <person name="Barry K.W."/>
            <person name="Belfiori B."/>
            <person name="Cichocki N."/>
            <person name="Clum A."/>
            <person name="Dockter R.B."/>
            <person name="Fauchery L."/>
            <person name="Guy J."/>
            <person name="Iotti M."/>
            <person name="Le Tacon F."/>
            <person name="Lindquist E.A."/>
            <person name="Lipzen A."/>
            <person name="Malagnac F."/>
            <person name="Mello A."/>
            <person name="Molinier V."/>
            <person name="Miyauchi S."/>
            <person name="Poulain J."/>
            <person name="Riccioni C."/>
            <person name="Rubini A."/>
            <person name="Sitrit Y."/>
            <person name="Splivallo R."/>
            <person name="Traeger S."/>
            <person name="Wang M."/>
            <person name="Zifcakova L."/>
            <person name="Wipf D."/>
            <person name="Zambonelli A."/>
            <person name="Paolocci F."/>
            <person name="Nowrousian M."/>
            <person name="Ottonello S."/>
            <person name="Baldrian P."/>
            <person name="Spatafora J.W."/>
            <person name="Henrissat B."/>
            <person name="Nagy L.G."/>
            <person name="Aury J.M."/>
            <person name="Wincker P."/>
            <person name="Grigoriev I.V."/>
            <person name="Bonfante P."/>
            <person name="Martin F.M."/>
        </authorList>
    </citation>
    <scope>NUCLEOTIDE SEQUENCE [LARGE SCALE GENOMIC DNA]</scope>
    <source>
        <strain evidence="1 2">ATCC MYA-4762</strain>
    </source>
</reference>
<dbReference type="OrthoDB" id="5355583at2759"/>
<name>A0A3N4LSQ1_9PEZI</name>